<reference evidence="2" key="1">
    <citation type="submission" date="2021-02" db="EMBL/GenBank/DDBJ databases">
        <authorList>
            <person name="Nowell W R."/>
        </authorList>
    </citation>
    <scope>NUCLEOTIDE SEQUENCE</scope>
</reference>
<dbReference type="Proteomes" id="UP000677228">
    <property type="component" value="Unassembled WGS sequence"/>
</dbReference>
<proteinExistence type="predicted"/>
<name>A0A8S2TJD4_9BILA</name>
<evidence type="ECO:0000313" key="3">
    <source>
        <dbReference type="Proteomes" id="UP000682733"/>
    </source>
</evidence>
<dbReference type="EMBL" id="CAJNOK010031579">
    <property type="protein sequence ID" value="CAF1473853.1"/>
    <property type="molecule type" value="Genomic_DNA"/>
</dbReference>
<sequence length="110" mass="12647">MNTEAKVARREGLNFVPTPKINPSNSTKDKGGKIVVLDIEYYKNKIHEKLHADTYQLLKLDPSEKIYKDLEAQLKSLEEKGVLETQMIQKFLKHKHLPIVKGQVKVHKQG</sequence>
<protein>
    <submittedName>
        <fullName evidence="2">Uncharacterized protein</fullName>
    </submittedName>
</protein>
<dbReference type="Proteomes" id="UP000682733">
    <property type="component" value="Unassembled WGS sequence"/>
</dbReference>
<comment type="caution">
    <text evidence="2">The sequence shown here is derived from an EMBL/GenBank/DDBJ whole genome shotgun (WGS) entry which is preliminary data.</text>
</comment>
<accession>A0A8S2TJD4</accession>
<dbReference type="EMBL" id="CAJOBA010053471">
    <property type="protein sequence ID" value="CAF4265165.1"/>
    <property type="molecule type" value="Genomic_DNA"/>
</dbReference>
<dbReference type="AlphaFoldDB" id="A0A8S2TJD4"/>
<evidence type="ECO:0000313" key="1">
    <source>
        <dbReference type="EMBL" id="CAF1473853.1"/>
    </source>
</evidence>
<organism evidence="2 3">
    <name type="scientific">Didymodactylos carnosus</name>
    <dbReference type="NCBI Taxonomy" id="1234261"/>
    <lineage>
        <taxon>Eukaryota</taxon>
        <taxon>Metazoa</taxon>
        <taxon>Spiralia</taxon>
        <taxon>Gnathifera</taxon>
        <taxon>Rotifera</taxon>
        <taxon>Eurotatoria</taxon>
        <taxon>Bdelloidea</taxon>
        <taxon>Philodinida</taxon>
        <taxon>Philodinidae</taxon>
        <taxon>Didymodactylos</taxon>
    </lineage>
</organism>
<evidence type="ECO:0000313" key="2">
    <source>
        <dbReference type="EMBL" id="CAF4265165.1"/>
    </source>
</evidence>
<gene>
    <name evidence="1" type="ORF">OVA965_LOCUS35765</name>
    <name evidence="2" type="ORF">TMI583_LOCUS36738</name>
</gene>